<feature type="region of interest" description="Disordered" evidence="1">
    <location>
        <begin position="432"/>
        <end position="523"/>
    </location>
</feature>
<feature type="compositionally biased region" description="Low complexity" evidence="1">
    <location>
        <begin position="299"/>
        <end position="310"/>
    </location>
</feature>
<dbReference type="Proteomes" id="UP000612055">
    <property type="component" value="Unassembled WGS sequence"/>
</dbReference>
<proteinExistence type="predicted"/>
<organism evidence="2 3">
    <name type="scientific">Edaphochlamys debaryana</name>
    <dbReference type="NCBI Taxonomy" id="47281"/>
    <lineage>
        <taxon>Eukaryota</taxon>
        <taxon>Viridiplantae</taxon>
        <taxon>Chlorophyta</taxon>
        <taxon>core chlorophytes</taxon>
        <taxon>Chlorophyceae</taxon>
        <taxon>CS clade</taxon>
        <taxon>Chlamydomonadales</taxon>
        <taxon>Chlamydomonadales incertae sedis</taxon>
        <taxon>Edaphochlamys</taxon>
    </lineage>
</organism>
<feature type="region of interest" description="Disordered" evidence="1">
    <location>
        <begin position="293"/>
        <end position="321"/>
    </location>
</feature>
<gene>
    <name evidence="2" type="ORF">HYH03_013632</name>
</gene>
<sequence>MNPLYAGDGVPLMPGPLALYMAGTNDMYIPYYSKAVAKVFERLRASEGADSPVVGDLAEFFENGYVEHATDKYRYALKAVTLSKAAKEADMFAAFQFTSARATYFRFCDVRPAKILPEDAYFAVPNPPDIEHLIKAGIDPPLPSAVDEARRTVEACELELLPPLKPRGIKELDEIKMTWLGKDEAKKAKLRAALPALGVVNEFFKHTFTVFCPHTNLWGLVHTANVPGSKQPPILWSSTTQEALPFEICEDSGLSGVVLVRPFSRAASRVFIHDLWEVSDAYTFYHHLGFTQPPPVKPPANTAPAGAPARMPAPAPGPAASAGAAAAAAAPACAPVRMPVPEPAAAAAAAAEAAAAAPAGAPVRLPVPEPAGAAAAAAAAVPGPLEGEPMDVEMVPQTEDPESASDADEAGKVGEGAGACEGLEAGEACEVDKAGTGGEDGEGGEGGAGGGSTVEGAGREGGSVAGVSEDGEGDEVASDAGETSADVPTGGPIAYAGEAGNTLRPAASNPTTSSTTAHTFSVGSGMAALSMYDSDDE</sequence>
<evidence type="ECO:0000256" key="1">
    <source>
        <dbReference type="SAM" id="MobiDB-lite"/>
    </source>
</evidence>
<feature type="region of interest" description="Disordered" evidence="1">
    <location>
        <begin position="397"/>
        <end position="417"/>
    </location>
</feature>
<accession>A0A835XPF7</accession>
<dbReference type="AlphaFoldDB" id="A0A835XPF7"/>
<evidence type="ECO:0000313" key="2">
    <source>
        <dbReference type="EMBL" id="KAG2487788.1"/>
    </source>
</evidence>
<evidence type="ECO:0000313" key="3">
    <source>
        <dbReference type="Proteomes" id="UP000612055"/>
    </source>
</evidence>
<protein>
    <submittedName>
        <fullName evidence="2">Uncharacterized protein</fullName>
    </submittedName>
</protein>
<name>A0A835XPF7_9CHLO</name>
<keyword evidence="3" id="KW-1185">Reference proteome</keyword>
<feature type="compositionally biased region" description="Gly residues" evidence="1">
    <location>
        <begin position="444"/>
        <end position="464"/>
    </location>
</feature>
<reference evidence="2" key="1">
    <citation type="journal article" date="2020" name="bioRxiv">
        <title>Comparative genomics of Chlamydomonas.</title>
        <authorList>
            <person name="Craig R.J."/>
            <person name="Hasan A.R."/>
            <person name="Ness R.W."/>
            <person name="Keightley P.D."/>
        </authorList>
    </citation>
    <scope>NUCLEOTIDE SEQUENCE</scope>
    <source>
        <strain evidence="2">CCAP 11/70</strain>
    </source>
</reference>
<feature type="compositionally biased region" description="Acidic residues" evidence="1">
    <location>
        <begin position="399"/>
        <end position="408"/>
    </location>
</feature>
<feature type="compositionally biased region" description="Low complexity" evidence="1">
    <location>
        <begin position="506"/>
        <end position="519"/>
    </location>
</feature>
<dbReference type="EMBL" id="JAEHOE010000092">
    <property type="protein sequence ID" value="KAG2487788.1"/>
    <property type="molecule type" value="Genomic_DNA"/>
</dbReference>
<comment type="caution">
    <text evidence="2">The sequence shown here is derived from an EMBL/GenBank/DDBJ whole genome shotgun (WGS) entry which is preliminary data.</text>
</comment>